<accession>A0ABV8G4S8</accession>
<dbReference type="EMBL" id="JBHSBI010000003">
    <property type="protein sequence ID" value="MFC4007199.1"/>
    <property type="molecule type" value="Genomic_DNA"/>
</dbReference>
<comment type="caution">
    <text evidence="1">The sequence shown here is derived from an EMBL/GenBank/DDBJ whole genome shotgun (WGS) entry which is preliminary data.</text>
</comment>
<evidence type="ECO:0000313" key="2">
    <source>
        <dbReference type="Proteomes" id="UP001595851"/>
    </source>
</evidence>
<dbReference type="Proteomes" id="UP001595851">
    <property type="component" value="Unassembled WGS sequence"/>
</dbReference>
<evidence type="ECO:0000313" key="1">
    <source>
        <dbReference type="EMBL" id="MFC4007199.1"/>
    </source>
</evidence>
<reference evidence="2" key="1">
    <citation type="journal article" date="2019" name="Int. J. Syst. Evol. Microbiol.">
        <title>The Global Catalogue of Microorganisms (GCM) 10K type strain sequencing project: providing services to taxonomists for standard genome sequencing and annotation.</title>
        <authorList>
            <consortium name="The Broad Institute Genomics Platform"/>
            <consortium name="The Broad Institute Genome Sequencing Center for Infectious Disease"/>
            <person name="Wu L."/>
            <person name="Ma J."/>
        </authorList>
    </citation>
    <scope>NUCLEOTIDE SEQUENCE [LARGE SCALE GENOMIC DNA]</scope>
    <source>
        <strain evidence="2">TBRC 1276</strain>
    </source>
</reference>
<gene>
    <name evidence="1" type="ORF">ACFOY2_08205</name>
</gene>
<keyword evidence="2" id="KW-1185">Reference proteome</keyword>
<name>A0ABV8G4S8_9ACTN</name>
<protein>
    <submittedName>
        <fullName evidence="1">Uncharacterized protein</fullName>
    </submittedName>
</protein>
<sequence length="47" mass="5651">MMLPLGEWLRAYARAWAEHPPLMFYDPGIWYDRPEPDEDDEAEAVNW</sequence>
<proteinExistence type="predicted"/>
<organism evidence="1 2">
    <name type="scientific">Nonomuraea purpurea</name>
    <dbReference type="NCBI Taxonomy" id="1849276"/>
    <lineage>
        <taxon>Bacteria</taxon>
        <taxon>Bacillati</taxon>
        <taxon>Actinomycetota</taxon>
        <taxon>Actinomycetes</taxon>
        <taxon>Streptosporangiales</taxon>
        <taxon>Streptosporangiaceae</taxon>
        <taxon>Nonomuraea</taxon>
    </lineage>
</organism>
<dbReference type="RefSeq" id="WP_379527322.1">
    <property type="nucleotide sequence ID" value="NZ_JBHSBI010000003.1"/>
</dbReference>